<dbReference type="InParanoid" id="A0A0C3F4B6"/>
<dbReference type="GO" id="GO:0003677">
    <property type="term" value="F:DNA binding"/>
    <property type="evidence" value="ECO:0007669"/>
    <property type="project" value="InterPro"/>
</dbReference>
<feature type="compositionally biased region" description="Low complexity" evidence="1">
    <location>
        <begin position="239"/>
        <end position="257"/>
    </location>
</feature>
<feature type="region of interest" description="Disordered" evidence="1">
    <location>
        <begin position="211"/>
        <end position="295"/>
    </location>
</feature>
<reference evidence="3 4" key="1">
    <citation type="submission" date="2014-04" db="EMBL/GenBank/DDBJ databases">
        <authorList>
            <consortium name="DOE Joint Genome Institute"/>
            <person name="Kuo A."/>
            <person name="Tarkka M."/>
            <person name="Buscot F."/>
            <person name="Kohler A."/>
            <person name="Nagy L.G."/>
            <person name="Floudas D."/>
            <person name="Copeland A."/>
            <person name="Barry K.W."/>
            <person name="Cichocki N."/>
            <person name="Veneault-Fourrey C."/>
            <person name="LaButti K."/>
            <person name="Lindquist E.A."/>
            <person name="Lipzen A."/>
            <person name="Lundell T."/>
            <person name="Morin E."/>
            <person name="Murat C."/>
            <person name="Sun H."/>
            <person name="Tunlid A."/>
            <person name="Henrissat B."/>
            <person name="Grigoriev I.V."/>
            <person name="Hibbett D.S."/>
            <person name="Martin F."/>
            <person name="Nordberg H.P."/>
            <person name="Cantor M.N."/>
            <person name="Hua S.X."/>
        </authorList>
    </citation>
    <scope>NUCLEOTIDE SEQUENCE [LARGE SCALE GENOMIC DNA]</scope>
    <source>
        <strain evidence="3 4">F 1598</strain>
    </source>
</reference>
<evidence type="ECO:0000313" key="3">
    <source>
        <dbReference type="EMBL" id="KIM74889.1"/>
    </source>
</evidence>
<dbReference type="PROSITE" id="PS51299">
    <property type="entry name" value="HTH_APSES"/>
    <property type="match status" value="1"/>
</dbReference>
<dbReference type="HOGENOM" id="CLU_037454_0_0_1"/>
<dbReference type="InterPro" id="IPR036887">
    <property type="entry name" value="HTH_APSES_sf"/>
</dbReference>
<dbReference type="InterPro" id="IPR051642">
    <property type="entry name" value="SWI6-like"/>
</dbReference>
<feature type="compositionally biased region" description="Basic and acidic residues" evidence="1">
    <location>
        <begin position="510"/>
        <end position="522"/>
    </location>
</feature>
<organism evidence="3 4">
    <name type="scientific">Piloderma croceum (strain F 1598)</name>
    <dbReference type="NCBI Taxonomy" id="765440"/>
    <lineage>
        <taxon>Eukaryota</taxon>
        <taxon>Fungi</taxon>
        <taxon>Dikarya</taxon>
        <taxon>Basidiomycota</taxon>
        <taxon>Agaricomycotina</taxon>
        <taxon>Agaricomycetes</taxon>
        <taxon>Agaricomycetidae</taxon>
        <taxon>Atheliales</taxon>
        <taxon>Atheliaceae</taxon>
        <taxon>Piloderma</taxon>
    </lineage>
</organism>
<dbReference type="Proteomes" id="UP000054166">
    <property type="component" value="Unassembled WGS sequence"/>
</dbReference>
<feature type="region of interest" description="Disordered" evidence="1">
    <location>
        <begin position="313"/>
        <end position="352"/>
    </location>
</feature>
<sequence>MTTSVLQDSMSSPPSSQGPRFRPYASPNHQVTKGRYITSNDPRGYIPVYEYPLNGQWIMMDIDDGYILWTGIWKALGNSKADIVKMLDSQPDLAPLIRRVRGGYLKIQGTWMPYEVALRLSRRVAWPIRDDLIPLFGPTFPSTCLSPDQPGYGQVVSNGTGRRRARRNTQPVAPIASAAAREQKTSWTVVTGAPAANSSAAHYGQPTGHLYSAPPMYPPPDTHSYSRAHPPTTWRHSSAHSPSMAALPPPSAVSSSPTFREHNRSRYSPYPGNSSSRHRKHSASSGDTPSIDIPAMSLHDRRSDFEQHGRMAEPITLPPIQSTSQARSNFTQPPYALPPISALEHSRGGQPNNSAEVLRRLRMDDGSHSDDERRNDEQRARARSVSTSIYKPPHLSSPSSWPSLTTAPLSRSQQDRSSHPYLDRSGSRSASASFPLRDLNHGGPSSGYDDNSTCEPSPVSPATPHDRPGLVPLSILKEQSRTAVHTSSSFPGAPLSFSRDWPSDQRGAIRKPEIIHEPRVTDARLSACRHSCEDDDSDNDSTTRPLRPW</sequence>
<dbReference type="AlphaFoldDB" id="A0A0C3F4B6"/>
<accession>A0A0C3F4B6</accession>
<dbReference type="PANTHER" id="PTHR43828">
    <property type="entry name" value="ASPARAGINASE"/>
    <property type="match status" value="1"/>
</dbReference>
<dbReference type="Gene3D" id="3.10.260.10">
    <property type="entry name" value="Transcription regulator HTH, APSES-type DNA-binding domain"/>
    <property type="match status" value="1"/>
</dbReference>
<dbReference type="GO" id="GO:0030907">
    <property type="term" value="C:MBF transcription complex"/>
    <property type="evidence" value="ECO:0007669"/>
    <property type="project" value="TreeGrafter"/>
</dbReference>
<feature type="compositionally biased region" description="Basic and acidic residues" evidence="1">
    <location>
        <begin position="413"/>
        <end position="426"/>
    </location>
</feature>
<reference evidence="4" key="2">
    <citation type="submission" date="2015-01" db="EMBL/GenBank/DDBJ databases">
        <title>Evolutionary Origins and Diversification of the Mycorrhizal Mutualists.</title>
        <authorList>
            <consortium name="DOE Joint Genome Institute"/>
            <consortium name="Mycorrhizal Genomics Consortium"/>
            <person name="Kohler A."/>
            <person name="Kuo A."/>
            <person name="Nagy L.G."/>
            <person name="Floudas D."/>
            <person name="Copeland A."/>
            <person name="Barry K.W."/>
            <person name="Cichocki N."/>
            <person name="Veneault-Fourrey C."/>
            <person name="LaButti K."/>
            <person name="Lindquist E.A."/>
            <person name="Lipzen A."/>
            <person name="Lundell T."/>
            <person name="Morin E."/>
            <person name="Murat C."/>
            <person name="Riley R."/>
            <person name="Ohm R."/>
            <person name="Sun H."/>
            <person name="Tunlid A."/>
            <person name="Henrissat B."/>
            <person name="Grigoriev I.V."/>
            <person name="Hibbett D.S."/>
            <person name="Martin F."/>
        </authorList>
    </citation>
    <scope>NUCLEOTIDE SEQUENCE [LARGE SCALE GENOMIC DNA]</scope>
    <source>
        <strain evidence="4">F 1598</strain>
    </source>
</reference>
<evidence type="ECO:0000256" key="1">
    <source>
        <dbReference type="SAM" id="MobiDB-lite"/>
    </source>
</evidence>
<name>A0A0C3F4B6_PILCF</name>
<feature type="region of interest" description="Disordered" evidence="1">
    <location>
        <begin position="1"/>
        <end position="34"/>
    </location>
</feature>
<feature type="region of interest" description="Disordered" evidence="1">
    <location>
        <begin position="364"/>
        <end position="549"/>
    </location>
</feature>
<dbReference type="GO" id="GO:0033309">
    <property type="term" value="C:SBF transcription complex"/>
    <property type="evidence" value="ECO:0007669"/>
    <property type="project" value="TreeGrafter"/>
</dbReference>
<dbReference type="STRING" id="765440.A0A0C3F4B6"/>
<evidence type="ECO:0000313" key="4">
    <source>
        <dbReference type="Proteomes" id="UP000054166"/>
    </source>
</evidence>
<feature type="compositionally biased region" description="Polar residues" evidence="1">
    <location>
        <begin position="540"/>
        <end position="549"/>
    </location>
</feature>
<feature type="compositionally biased region" description="Low complexity" evidence="1">
    <location>
        <begin position="392"/>
        <end position="410"/>
    </location>
</feature>
<feature type="compositionally biased region" description="Polar residues" evidence="1">
    <location>
        <begin position="319"/>
        <end position="332"/>
    </location>
</feature>
<feature type="compositionally biased region" description="Basic and acidic residues" evidence="1">
    <location>
        <begin position="364"/>
        <end position="380"/>
    </location>
</feature>
<keyword evidence="4" id="KW-1185">Reference proteome</keyword>
<dbReference type="PANTHER" id="PTHR43828:SF5">
    <property type="entry name" value="TRANSCRIPTIONAL REPRESSOR XBP1"/>
    <property type="match status" value="1"/>
</dbReference>
<dbReference type="InterPro" id="IPR003163">
    <property type="entry name" value="Tscrpt_reg_HTH_APSES-type"/>
</dbReference>
<dbReference type="GO" id="GO:0000981">
    <property type="term" value="F:DNA-binding transcription factor activity, RNA polymerase II-specific"/>
    <property type="evidence" value="ECO:0007669"/>
    <property type="project" value="UniProtKB-ARBA"/>
</dbReference>
<dbReference type="EMBL" id="KN833054">
    <property type="protein sequence ID" value="KIM74889.1"/>
    <property type="molecule type" value="Genomic_DNA"/>
</dbReference>
<feature type="domain" description="HTH APSES-type" evidence="2">
    <location>
        <begin position="35"/>
        <end position="147"/>
    </location>
</feature>
<proteinExistence type="predicted"/>
<feature type="compositionally biased region" description="Polar residues" evidence="1">
    <location>
        <begin position="481"/>
        <end position="490"/>
    </location>
</feature>
<dbReference type="SUPFAM" id="SSF54616">
    <property type="entry name" value="DNA-binding domain of Mlu1-box binding protein MBP1"/>
    <property type="match status" value="1"/>
</dbReference>
<gene>
    <name evidence="3" type="ORF">PILCRDRAFT_827818</name>
</gene>
<protein>
    <recommendedName>
        <fullName evidence="2">HTH APSES-type domain-containing protein</fullName>
    </recommendedName>
</protein>
<evidence type="ECO:0000259" key="2">
    <source>
        <dbReference type="PROSITE" id="PS51299"/>
    </source>
</evidence>
<dbReference type="OrthoDB" id="5562739at2759"/>
<feature type="compositionally biased region" description="Polar residues" evidence="1">
    <location>
        <begin position="1"/>
        <end position="18"/>
    </location>
</feature>